<proteinExistence type="predicted"/>
<dbReference type="Proteomes" id="UP000199702">
    <property type="component" value="Unassembled WGS sequence"/>
</dbReference>
<evidence type="ECO:0008006" key="3">
    <source>
        <dbReference type="Google" id="ProtNLM"/>
    </source>
</evidence>
<accession>A0A1H6QNY4</accession>
<evidence type="ECO:0000313" key="1">
    <source>
        <dbReference type="EMBL" id="SEI40692.1"/>
    </source>
</evidence>
<dbReference type="AlphaFoldDB" id="A0A1H6QNY4"/>
<name>A0A1H6QNY4_9FLAO</name>
<dbReference type="SUPFAM" id="SSF48371">
    <property type="entry name" value="ARM repeat"/>
    <property type="match status" value="1"/>
</dbReference>
<organism evidence="1 2">
    <name type="scientific">Flavobacterium terrigena</name>
    <dbReference type="NCBI Taxonomy" id="402734"/>
    <lineage>
        <taxon>Bacteria</taxon>
        <taxon>Pseudomonadati</taxon>
        <taxon>Bacteroidota</taxon>
        <taxon>Flavobacteriia</taxon>
        <taxon>Flavobacteriales</taxon>
        <taxon>Flavobacteriaceae</taxon>
        <taxon>Flavobacterium</taxon>
    </lineage>
</organism>
<dbReference type="STRING" id="402734.SAMN05660918_0389"/>
<dbReference type="RefSeq" id="WP_091306994.1">
    <property type="nucleotide sequence ID" value="NZ_CBCSJU010000001.1"/>
</dbReference>
<dbReference type="OrthoDB" id="1433976at2"/>
<evidence type="ECO:0000313" key="2">
    <source>
        <dbReference type="Proteomes" id="UP000199702"/>
    </source>
</evidence>
<gene>
    <name evidence="1" type="ORF">SAMN05660918_0389</name>
</gene>
<reference evidence="2" key="1">
    <citation type="submission" date="2016-10" db="EMBL/GenBank/DDBJ databases">
        <authorList>
            <person name="Varghese N."/>
            <person name="Submissions S."/>
        </authorList>
    </citation>
    <scope>NUCLEOTIDE SEQUENCE [LARGE SCALE GENOMIC DNA]</scope>
    <source>
        <strain evidence="2">DSM 17934</strain>
    </source>
</reference>
<dbReference type="InterPro" id="IPR016024">
    <property type="entry name" value="ARM-type_fold"/>
</dbReference>
<sequence>MTKTIETKLEHLLTNSHKAGMIAYMESHPSDFTEVIKLAIADKQPYSWRAAWVLWSCMDINDKQVRKYLKKIIDILPKRKDNQQRELLMILQRMELNNEFEGQLFDICTNIWVQINKTPSLRYNAFKLMVTISKKHPDLIREINSLTESNYTDTLSDSVKKAITKLMKNLTIKN</sequence>
<keyword evidence="2" id="KW-1185">Reference proteome</keyword>
<dbReference type="EMBL" id="FNYA01000001">
    <property type="protein sequence ID" value="SEI40692.1"/>
    <property type="molecule type" value="Genomic_DNA"/>
</dbReference>
<protein>
    <recommendedName>
        <fullName evidence="3">HEAT repeat-containing protein</fullName>
    </recommendedName>
</protein>